<evidence type="ECO:0000256" key="1">
    <source>
        <dbReference type="SAM" id="MobiDB-lite"/>
    </source>
</evidence>
<evidence type="ECO:0000313" key="3">
    <source>
        <dbReference type="Proteomes" id="UP001152622"/>
    </source>
</evidence>
<sequence>MNRPPPTQVRCLESPIVPVQPTEPFTCPTSETSAATAKRRKVGSELDSTAPPTGNAENCSVADKELRPVQETPRTEGAGPTAERRCDWIEDWEEDVEDEEFRLFLQRLHNG</sequence>
<dbReference type="AlphaFoldDB" id="A0A9Q1EA02"/>
<feature type="compositionally biased region" description="Polar residues" evidence="1">
    <location>
        <begin position="46"/>
        <end position="58"/>
    </location>
</feature>
<evidence type="ECO:0000313" key="2">
    <source>
        <dbReference type="EMBL" id="KAJ8334974.1"/>
    </source>
</evidence>
<dbReference type="EMBL" id="JAINUF010000021">
    <property type="protein sequence ID" value="KAJ8334974.1"/>
    <property type="molecule type" value="Genomic_DNA"/>
</dbReference>
<organism evidence="2 3">
    <name type="scientific">Synaphobranchus kaupii</name>
    <name type="common">Kaup's arrowtooth eel</name>
    <dbReference type="NCBI Taxonomy" id="118154"/>
    <lineage>
        <taxon>Eukaryota</taxon>
        <taxon>Metazoa</taxon>
        <taxon>Chordata</taxon>
        <taxon>Craniata</taxon>
        <taxon>Vertebrata</taxon>
        <taxon>Euteleostomi</taxon>
        <taxon>Actinopterygii</taxon>
        <taxon>Neopterygii</taxon>
        <taxon>Teleostei</taxon>
        <taxon>Anguilliformes</taxon>
        <taxon>Synaphobranchidae</taxon>
        <taxon>Synaphobranchus</taxon>
    </lineage>
</organism>
<dbReference type="Proteomes" id="UP001152622">
    <property type="component" value="Chromosome 21"/>
</dbReference>
<name>A0A9Q1EA02_SYNKA</name>
<reference evidence="2" key="1">
    <citation type="journal article" date="2023" name="Science">
        <title>Genome structures resolve the early diversification of teleost fishes.</title>
        <authorList>
            <person name="Parey E."/>
            <person name="Louis A."/>
            <person name="Montfort J."/>
            <person name="Bouchez O."/>
            <person name="Roques C."/>
            <person name="Iampietro C."/>
            <person name="Lluch J."/>
            <person name="Castinel A."/>
            <person name="Donnadieu C."/>
            <person name="Desvignes T."/>
            <person name="Floi Bucao C."/>
            <person name="Jouanno E."/>
            <person name="Wen M."/>
            <person name="Mejri S."/>
            <person name="Dirks R."/>
            <person name="Jansen H."/>
            <person name="Henkel C."/>
            <person name="Chen W.J."/>
            <person name="Zahm M."/>
            <person name="Cabau C."/>
            <person name="Klopp C."/>
            <person name="Thompson A.W."/>
            <person name="Robinson-Rechavi M."/>
            <person name="Braasch I."/>
            <person name="Lecointre G."/>
            <person name="Bobe J."/>
            <person name="Postlethwait J.H."/>
            <person name="Berthelot C."/>
            <person name="Roest Crollius H."/>
            <person name="Guiguen Y."/>
        </authorList>
    </citation>
    <scope>NUCLEOTIDE SEQUENCE</scope>
    <source>
        <strain evidence="2">WJC10195</strain>
    </source>
</reference>
<comment type="caution">
    <text evidence="2">The sequence shown here is derived from an EMBL/GenBank/DDBJ whole genome shotgun (WGS) entry which is preliminary data.</text>
</comment>
<accession>A0A9Q1EA02</accession>
<gene>
    <name evidence="2" type="ORF">SKAU_G00406130</name>
</gene>
<keyword evidence="3" id="KW-1185">Reference proteome</keyword>
<protein>
    <submittedName>
        <fullName evidence="2">Uncharacterized protein</fullName>
    </submittedName>
</protein>
<proteinExistence type="predicted"/>
<feature type="region of interest" description="Disordered" evidence="1">
    <location>
        <begin position="21"/>
        <end position="85"/>
    </location>
</feature>